<dbReference type="EMBL" id="CAJNNV010024529">
    <property type="protein sequence ID" value="CAE8610101.1"/>
    <property type="molecule type" value="Genomic_DNA"/>
</dbReference>
<name>A0A813FHT7_POLGL</name>
<organism evidence="3 5">
    <name type="scientific">Polarella glacialis</name>
    <name type="common">Dinoflagellate</name>
    <dbReference type="NCBI Taxonomy" id="89957"/>
    <lineage>
        <taxon>Eukaryota</taxon>
        <taxon>Sar</taxon>
        <taxon>Alveolata</taxon>
        <taxon>Dinophyceae</taxon>
        <taxon>Suessiales</taxon>
        <taxon>Suessiaceae</taxon>
        <taxon>Polarella</taxon>
    </lineage>
</organism>
<evidence type="ECO:0000313" key="5">
    <source>
        <dbReference type="Proteomes" id="UP000654075"/>
    </source>
</evidence>
<dbReference type="Proteomes" id="UP000626109">
    <property type="component" value="Unassembled WGS sequence"/>
</dbReference>
<evidence type="ECO:0000313" key="3">
    <source>
        <dbReference type="EMBL" id="CAE8610101.1"/>
    </source>
</evidence>
<reference evidence="3" key="1">
    <citation type="submission" date="2021-02" db="EMBL/GenBank/DDBJ databases">
        <authorList>
            <person name="Dougan E. K."/>
            <person name="Rhodes N."/>
            <person name="Thang M."/>
            <person name="Chan C."/>
        </authorList>
    </citation>
    <scope>NUCLEOTIDE SEQUENCE</scope>
</reference>
<evidence type="ECO:0000313" key="4">
    <source>
        <dbReference type="EMBL" id="CAE8645471.1"/>
    </source>
</evidence>
<proteinExistence type="predicted"/>
<dbReference type="Proteomes" id="UP000654075">
    <property type="component" value="Unassembled WGS sequence"/>
</dbReference>
<protein>
    <submittedName>
        <fullName evidence="3">Uncharacterized protein</fullName>
    </submittedName>
</protein>
<feature type="transmembrane region" description="Helical" evidence="1">
    <location>
        <begin position="58"/>
        <end position="78"/>
    </location>
</feature>
<feature type="transmembrane region" description="Helical" evidence="1">
    <location>
        <begin position="35"/>
        <end position="52"/>
    </location>
</feature>
<keyword evidence="1" id="KW-1133">Transmembrane helix</keyword>
<comment type="caution">
    <text evidence="3">The sequence shown here is derived from an EMBL/GenBank/DDBJ whole genome shotgun (WGS) entry which is preliminary data.</text>
</comment>
<accession>A0A813FHT7</accession>
<dbReference type="EMBL" id="CAJNNV010002167">
    <property type="protein sequence ID" value="CAE8586670.1"/>
    <property type="molecule type" value="Genomic_DNA"/>
</dbReference>
<dbReference type="AlphaFoldDB" id="A0A813FHT7"/>
<sequence length="108" mass="12089">MGVPFVKFTAFVLLWQPLCLYYYSCRRLPPRFGPGCSVVLLLWLCVVFARVVCLVRVALVNECVCVCVLLLLLSLLLFCCSCCRDGGACGSQAWDPADLRQFEFPLNS</sequence>
<dbReference type="EMBL" id="CAJNNW010003523">
    <property type="protein sequence ID" value="CAE8645471.1"/>
    <property type="molecule type" value="Genomic_DNA"/>
</dbReference>
<keyword evidence="5" id="KW-1185">Reference proteome</keyword>
<evidence type="ECO:0000313" key="2">
    <source>
        <dbReference type="EMBL" id="CAE8586670.1"/>
    </source>
</evidence>
<keyword evidence="1" id="KW-0472">Membrane</keyword>
<feature type="transmembrane region" description="Helical" evidence="1">
    <location>
        <begin position="6"/>
        <end position="23"/>
    </location>
</feature>
<gene>
    <name evidence="3" type="ORF">PGLA1383_LOCUS27928</name>
    <name evidence="2" type="ORF">PGLA1383_LOCUS5519</name>
    <name evidence="4" type="ORF">PGLA2088_LOCUS3936</name>
</gene>
<evidence type="ECO:0000256" key="1">
    <source>
        <dbReference type="SAM" id="Phobius"/>
    </source>
</evidence>
<keyword evidence="1" id="KW-0812">Transmembrane</keyword>